<proteinExistence type="predicted"/>
<name>A0A914PH49_9BILA</name>
<sequence length="441" mass="50632">MDLSDEDANLLLDDSPNGVNEGNATASTSSATPVSTRKLKRQRFSRKNKVVKKSKKSMPQKPILAVPKLLEKSSISEVCQINEVSLKLVKETMKPLYDVDLELEKLQPYPFFRAVDENWVARFTELLDNGEFNYRQSMFTVCKLDEHGRQYLVLDGNHRLNALIQKYGEKCSSCKVYCRVYGVLSKDDIFSLCLDLTKPSLSLELRFLDQIEIVRKFMDEKKIVKTSKVYESHIKLHSLLMENPNECAIEIAQWPDEDYKIIKIFLLAFQDNKIKEHPTARALHYINVTSNGKLPDLKAKNFWNCVIKAVKKIRNQPQFLERLKSIGILYASLEEASTDLVGEQRTDKQLFDALTSRTYMAHVGRVKQICTLKSVKQKLQHLLKPVCENSCKLSVLDLTLPIFDSLFSTASCIESNEQNFNSSFVADSQPEDEIRKWDFII</sequence>
<reference evidence="3" key="1">
    <citation type="submission" date="2022-11" db="UniProtKB">
        <authorList>
            <consortium name="WormBaseParasite"/>
        </authorList>
    </citation>
    <scope>IDENTIFICATION</scope>
</reference>
<dbReference type="AlphaFoldDB" id="A0A914PH49"/>
<feature type="region of interest" description="Disordered" evidence="1">
    <location>
        <begin position="1"/>
        <end position="57"/>
    </location>
</feature>
<organism evidence="2 3">
    <name type="scientific">Panagrolaimus davidi</name>
    <dbReference type="NCBI Taxonomy" id="227884"/>
    <lineage>
        <taxon>Eukaryota</taxon>
        <taxon>Metazoa</taxon>
        <taxon>Ecdysozoa</taxon>
        <taxon>Nematoda</taxon>
        <taxon>Chromadorea</taxon>
        <taxon>Rhabditida</taxon>
        <taxon>Tylenchina</taxon>
        <taxon>Panagrolaimomorpha</taxon>
        <taxon>Panagrolaimoidea</taxon>
        <taxon>Panagrolaimidae</taxon>
        <taxon>Panagrolaimus</taxon>
    </lineage>
</organism>
<dbReference type="WBParaSite" id="PDA_v2.g14939.t1">
    <property type="protein sequence ID" value="PDA_v2.g14939.t1"/>
    <property type="gene ID" value="PDA_v2.g14939"/>
</dbReference>
<accession>A0A914PH49</accession>
<evidence type="ECO:0000313" key="3">
    <source>
        <dbReference type="WBParaSite" id="PDA_v2.g14939.t1"/>
    </source>
</evidence>
<keyword evidence="2" id="KW-1185">Reference proteome</keyword>
<evidence type="ECO:0000256" key="1">
    <source>
        <dbReference type="SAM" id="MobiDB-lite"/>
    </source>
</evidence>
<feature type="compositionally biased region" description="Basic residues" evidence="1">
    <location>
        <begin position="37"/>
        <end position="57"/>
    </location>
</feature>
<evidence type="ECO:0000313" key="2">
    <source>
        <dbReference type="Proteomes" id="UP000887578"/>
    </source>
</evidence>
<protein>
    <submittedName>
        <fullName evidence="3">ParB/Sulfiredoxin domain-containing protein</fullName>
    </submittedName>
</protein>
<dbReference type="Proteomes" id="UP000887578">
    <property type="component" value="Unplaced"/>
</dbReference>